<sequence>MIEFLLSDANVIYTSALAILFALALFEGVAQLIGVGLLSLVDDALPDIDLDADFDASSLGTLAGLMSWLNLGRLPFLIWLTLLLSVFALAGLTLNAFLPLPNIIVLLASIVATLFGLRFFGRKLVQLLPKNETSAVSTITFIGMPATVIRGTAKPNFPAEAEVIDSFQQKHFLMVAPEQGEIATGSQVVIVERAQAGHYLVKQFDVAAEINL</sequence>
<reference evidence="4 5" key="1">
    <citation type="journal article" date="2014" name="Genome Announc.">
        <title>Draft Genome Sequence of the Agar-Degrading Bacterium Catenovulum sp. Strain DS-2, Isolated from Intestines of Haliotis diversicolor.</title>
        <authorList>
            <person name="Shan D."/>
            <person name="Li X."/>
            <person name="Gu Z."/>
            <person name="Wei G."/>
            <person name="Gao Z."/>
            <person name="Shao Z."/>
        </authorList>
    </citation>
    <scope>NUCLEOTIDE SEQUENCE [LARGE SCALE GENOMIC DNA]</scope>
    <source>
        <strain evidence="4 5">DS-2</strain>
    </source>
</reference>
<organism evidence="4 5">
    <name type="scientific">Catenovulum agarivorans DS-2</name>
    <dbReference type="NCBI Taxonomy" id="1328313"/>
    <lineage>
        <taxon>Bacteria</taxon>
        <taxon>Pseudomonadati</taxon>
        <taxon>Pseudomonadota</taxon>
        <taxon>Gammaproteobacteria</taxon>
        <taxon>Alteromonadales</taxon>
        <taxon>Alteromonadaceae</taxon>
        <taxon>Catenovulum</taxon>
    </lineage>
</organism>
<proteinExistence type="predicted"/>
<accession>W7Q866</accession>
<dbReference type="InterPro" id="IPR048376">
    <property type="entry name" value="YqiJ_N"/>
</dbReference>
<dbReference type="Pfam" id="PF07290">
    <property type="entry name" value="YqiJ_OB"/>
    <property type="match status" value="1"/>
</dbReference>
<feature type="domain" description="Inner membrane protein YqiJ N-terminal" evidence="3">
    <location>
        <begin position="10"/>
        <end position="99"/>
    </location>
</feature>
<feature type="transmembrane region" description="Helical" evidence="1">
    <location>
        <begin position="76"/>
        <end position="97"/>
    </location>
</feature>
<dbReference type="RefSeq" id="WP_035016594.1">
    <property type="nucleotide sequence ID" value="NZ_ARZY01000063.1"/>
</dbReference>
<gene>
    <name evidence="4" type="ORF">DS2_18740</name>
</gene>
<keyword evidence="1" id="KW-1133">Transmembrane helix</keyword>
<feature type="transmembrane region" description="Helical" evidence="1">
    <location>
        <begin position="103"/>
        <end position="121"/>
    </location>
</feature>
<evidence type="ECO:0008006" key="6">
    <source>
        <dbReference type="Google" id="ProtNLM"/>
    </source>
</evidence>
<evidence type="ECO:0000259" key="3">
    <source>
        <dbReference type="Pfam" id="PF21001"/>
    </source>
</evidence>
<evidence type="ECO:0000256" key="1">
    <source>
        <dbReference type="SAM" id="Phobius"/>
    </source>
</evidence>
<dbReference type="PATRIC" id="fig|1328313.3.peg.3826"/>
<dbReference type="Pfam" id="PF21001">
    <property type="entry name" value="YqiJ_N"/>
    <property type="match status" value="1"/>
</dbReference>
<feature type="domain" description="Inner membrane protein YqiJ OB-fold" evidence="2">
    <location>
        <begin position="140"/>
        <end position="197"/>
    </location>
</feature>
<evidence type="ECO:0000259" key="2">
    <source>
        <dbReference type="Pfam" id="PF07290"/>
    </source>
</evidence>
<dbReference type="OrthoDB" id="7207054at2"/>
<protein>
    <recommendedName>
        <fullName evidence="6">DUF1449 family protein</fullName>
    </recommendedName>
</protein>
<comment type="caution">
    <text evidence="4">The sequence shown here is derived from an EMBL/GenBank/DDBJ whole genome shotgun (WGS) entry which is preliminary data.</text>
</comment>
<dbReference type="STRING" id="1328313.DS2_18740"/>
<dbReference type="Proteomes" id="UP000019276">
    <property type="component" value="Unassembled WGS sequence"/>
</dbReference>
<evidence type="ECO:0000313" key="4">
    <source>
        <dbReference type="EMBL" id="EWH08161.1"/>
    </source>
</evidence>
<dbReference type="AlphaFoldDB" id="W7Q866"/>
<dbReference type="EMBL" id="ARZY01000063">
    <property type="protein sequence ID" value="EWH08161.1"/>
    <property type="molecule type" value="Genomic_DNA"/>
</dbReference>
<keyword evidence="5" id="KW-1185">Reference proteome</keyword>
<evidence type="ECO:0000313" key="5">
    <source>
        <dbReference type="Proteomes" id="UP000019276"/>
    </source>
</evidence>
<dbReference type="eggNOG" id="COG1585">
    <property type="taxonomic scope" value="Bacteria"/>
</dbReference>
<feature type="transmembrane region" description="Helical" evidence="1">
    <location>
        <begin position="12"/>
        <end position="38"/>
    </location>
</feature>
<keyword evidence="1" id="KW-0812">Transmembrane</keyword>
<dbReference type="InterPro" id="IPR010840">
    <property type="entry name" value="YqiJ_OB"/>
</dbReference>
<keyword evidence="1" id="KW-0472">Membrane</keyword>
<name>W7Q866_9ALTE</name>